<comment type="caution">
    <text evidence="6">The sequence shown here is derived from an EMBL/GenBank/DDBJ whole genome shotgun (WGS) entry which is preliminary data.</text>
</comment>
<dbReference type="Gene3D" id="3.40.50.2300">
    <property type="match status" value="1"/>
</dbReference>
<dbReference type="PANTHER" id="PTHR43214:SF43">
    <property type="entry name" value="TWO-COMPONENT RESPONSE REGULATOR"/>
    <property type="match status" value="1"/>
</dbReference>
<evidence type="ECO:0000256" key="2">
    <source>
        <dbReference type="ARBA" id="ARBA00023125"/>
    </source>
</evidence>
<reference evidence="6 7" key="1">
    <citation type="submission" date="2018-03" db="EMBL/GenBank/DDBJ databases">
        <title>Genomic Encyclopedia of Type Strains, Phase III (KMG-III): the genomes of soil and plant-associated and newly described type strains.</title>
        <authorList>
            <person name="Whitman W."/>
        </authorList>
    </citation>
    <scope>NUCLEOTIDE SEQUENCE [LARGE SCALE GENOMIC DNA]</scope>
    <source>
        <strain evidence="6 7">CGMCC 1.12700</strain>
    </source>
</reference>
<dbReference type="SMART" id="SM00448">
    <property type="entry name" value="REC"/>
    <property type="match status" value="1"/>
</dbReference>
<dbReference type="InterPro" id="IPR058245">
    <property type="entry name" value="NreC/VraR/RcsB-like_REC"/>
</dbReference>
<evidence type="ECO:0000256" key="3">
    <source>
        <dbReference type="PROSITE-ProRule" id="PRU00169"/>
    </source>
</evidence>
<dbReference type="PROSITE" id="PS50110">
    <property type="entry name" value="RESPONSE_REGULATORY"/>
    <property type="match status" value="1"/>
</dbReference>
<organism evidence="6 7">
    <name type="scientific">Taibaiella chishuiensis</name>
    <dbReference type="NCBI Taxonomy" id="1434707"/>
    <lineage>
        <taxon>Bacteria</taxon>
        <taxon>Pseudomonadati</taxon>
        <taxon>Bacteroidota</taxon>
        <taxon>Chitinophagia</taxon>
        <taxon>Chitinophagales</taxon>
        <taxon>Chitinophagaceae</taxon>
        <taxon>Taibaiella</taxon>
    </lineage>
</organism>
<dbReference type="EMBL" id="PYGD01000008">
    <property type="protein sequence ID" value="PSK90465.1"/>
    <property type="molecule type" value="Genomic_DNA"/>
</dbReference>
<dbReference type="InterPro" id="IPR000792">
    <property type="entry name" value="Tscrpt_reg_LuxR_C"/>
</dbReference>
<dbReference type="InterPro" id="IPR016032">
    <property type="entry name" value="Sig_transdc_resp-reg_C-effctor"/>
</dbReference>
<dbReference type="GO" id="GO:0000160">
    <property type="term" value="P:phosphorelay signal transduction system"/>
    <property type="evidence" value="ECO:0007669"/>
    <property type="project" value="InterPro"/>
</dbReference>
<dbReference type="CDD" id="cd17535">
    <property type="entry name" value="REC_NarL-like"/>
    <property type="match status" value="1"/>
</dbReference>
<dbReference type="SMART" id="SM00421">
    <property type="entry name" value="HTH_LUXR"/>
    <property type="match status" value="1"/>
</dbReference>
<evidence type="ECO:0000256" key="1">
    <source>
        <dbReference type="ARBA" id="ARBA00022553"/>
    </source>
</evidence>
<dbReference type="InterPro" id="IPR001789">
    <property type="entry name" value="Sig_transdc_resp-reg_receiver"/>
</dbReference>
<dbReference type="InterPro" id="IPR039420">
    <property type="entry name" value="WalR-like"/>
</dbReference>
<feature type="modified residue" description="4-aspartylphosphate" evidence="3">
    <location>
        <position position="56"/>
    </location>
</feature>
<dbReference type="PROSITE" id="PS50043">
    <property type="entry name" value="HTH_LUXR_2"/>
    <property type="match status" value="1"/>
</dbReference>
<dbReference type="SUPFAM" id="SSF52172">
    <property type="entry name" value="CheY-like"/>
    <property type="match status" value="1"/>
</dbReference>
<dbReference type="InterPro" id="IPR011006">
    <property type="entry name" value="CheY-like_superfamily"/>
</dbReference>
<keyword evidence="1 3" id="KW-0597">Phosphoprotein</keyword>
<proteinExistence type="predicted"/>
<dbReference type="RefSeq" id="WP_106524335.1">
    <property type="nucleotide sequence ID" value="NZ_PYGD01000008.1"/>
</dbReference>
<dbReference type="Pfam" id="PF00196">
    <property type="entry name" value="GerE"/>
    <property type="match status" value="1"/>
</dbReference>
<gene>
    <name evidence="6" type="ORF">B0I18_108196</name>
</gene>
<evidence type="ECO:0000313" key="6">
    <source>
        <dbReference type="EMBL" id="PSK90465.1"/>
    </source>
</evidence>
<name>A0A2P8CZS2_9BACT</name>
<dbReference type="AlphaFoldDB" id="A0A2P8CZS2"/>
<sequence length="216" mass="24079">MDNIYIAIADDHPMVISGVTTLLQAFPRIVVQHAYNSAAQLMEGFKFHQPDVLLLDILLPDRSGKDLVPQIRKDYPQVRILALTSLDAPAMVSSMLRRGCLGYLLKGAGPATLAEAIETVYRGDSYIEPGLKEQLLQHVIGFRQQNSEQAVLPGLTQREKEVLQLIAEEYTTKEIAEKLFISYRTAENHRCSLIQKLDVKNTVGLLKVAIQLGLVK</sequence>
<feature type="domain" description="Response regulatory" evidence="5">
    <location>
        <begin position="5"/>
        <end position="121"/>
    </location>
</feature>
<dbReference type="CDD" id="cd06170">
    <property type="entry name" value="LuxR_C_like"/>
    <property type="match status" value="1"/>
</dbReference>
<dbReference type="PRINTS" id="PR00038">
    <property type="entry name" value="HTHLUXR"/>
</dbReference>
<feature type="domain" description="HTH luxR-type" evidence="4">
    <location>
        <begin position="148"/>
        <end position="213"/>
    </location>
</feature>
<dbReference type="OrthoDB" id="9797341at2"/>
<evidence type="ECO:0000259" key="5">
    <source>
        <dbReference type="PROSITE" id="PS50110"/>
    </source>
</evidence>
<evidence type="ECO:0000259" key="4">
    <source>
        <dbReference type="PROSITE" id="PS50043"/>
    </source>
</evidence>
<protein>
    <submittedName>
        <fullName evidence="6">LuxR family two component transcriptional regulator</fullName>
    </submittedName>
</protein>
<dbReference type="GO" id="GO:0006355">
    <property type="term" value="P:regulation of DNA-templated transcription"/>
    <property type="evidence" value="ECO:0007669"/>
    <property type="project" value="InterPro"/>
</dbReference>
<keyword evidence="2" id="KW-0238">DNA-binding</keyword>
<dbReference type="SUPFAM" id="SSF46894">
    <property type="entry name" value="C-terminal effector domain of the bipartite response regulators"/>
    <property type="match status" value="1"/>
</dbReference>
<dbReference type="PANTHER" id="PTHR43214">
    <property type="entry name" value="TWO-COMPONENT RESPONSE REGULATOR"/>
    <property type="match status" value="1"/>
</dbReference>
<evidence type="ECO:0000313" key="7">
    <source>
        <dbReference type="Proteomes" id="UP000240572"/>
    </source>
</evidence>
<accession>A0A2P8CZS2</accession>
<dbReference type="Pfam" id="PF00072">
    <property type="entry name" value="Response_reg"/>
    <property type="match status" value="1"/>
</dbReference>
<keyword evidence="7" id="KW-1185">Reference proteome</keyword>
<dbReference type="GO" id="GO:0003677">
    <property type="term" value="F:DNA binding"/>
    <property type="evidence" value="ECO:0007669"/>
    <property type="project" value="UniProtKB-KW"/>
</dbReference>
<dbReference type="Proteomes" id="UP000240572">
    <property type="component" value="Unassembled WGS sequence"/>
</dbReference>